<proteinExistence type="predicted"/>
<sequence length="101" mass="10911">MTQSVTLTSTDIILATSNSCLIHFMPAKECANIHLVSHRLLLARSGRAQADGALRQSGSQPIRGAGGVACEQRGPRDWLERRTIYAEREGSEDGCATQVSE</sequence>
<keyword evidence="2" id="KW-1185">Reference proteome</keyword>
<dbReference type="Proteomes" id="UP001519460">
    <property type="component" value="Unassembled WGS sequence"/>
</dbReference>
<reference evidence="1 2" key="1">
    <citation type="journal article" date="2023" name="Sci. Data">
        <title>Genome assembly of the Korean intertidal mud-creeper Batillaria attramentaria.</title>
        <authorList>
            <person name="Patra A.K."/>
            <person name="Ho P.T."/>
            <person name="Jun S."/>
            <person name="Lee S.J."/>
            <person name="Kim Y."/>
            <person name="Won Y.J."/>
        </authorList>
    </citation>
    <scope>NUCLEOTIDE SEQUENCE [LARGE SCALE GENOMIC DNA]</scope>
    <source>
        <strain evidence="1">Wonlab-2016</strain>
    </source>
</reference>
<dbReference type="AlphaFoldDB" id="A0ABD0JYZ8"/>
<comment type="caution">
    <text evidence="1">The sequence shown here is derived from an EMBL/GenBank/DDBJ whole genome shotgun (WGS) entry which is preliminary data.</text>
</comment>
<feature type="non-terminal residue" evidence="1">
    <location>
        <position position="101"/>
    </location>
</feature>
<gene>
    <name evidence="1" type="ORF">BaRGS_00028474</name>
</gene>
<evidence type="ECO:0000313" key="2">
    <source>
        <dbReference type="Proteomes" id="UP001519460"/>
    </source>
</evidence>
<name>A0ABD0JYZ8_9CAEN</name>
<accession>A0ABD0JYZ8</accession>
<dbReference type="EMBL" id="JACVVK020000284">
    <property type="protein sequence ID" value="KAK7480306.1"/>
    <property type="molecule type" value="Genomic_DNA"/>
</dbReference>
<protein>
    <submittedName>
        <fullName evidence="1">Uncharacterized protein</fullName>
    </submittedName>
</protein>
<organism evidence="1 2">
    <name type="scientific">Batillaria attramentaria</name>
    <dbReference type="NCBI Taxonomy" id="370345"/>
    <lineage>
        <taxon>Eukaryota</taxon>
        <taxon>Metazoa</taxon>
        <taxon>Spiralia</taxon>
        <taxon>Lophotrochozoa</taxon>
        <taxon>Mollusca</taxon>
        <taxon>Gastropoda</taxon>
        <taxon>Caenogastropoda</taxon>
        <taxon>Sorbeoconcha</taxon>
        <taxon>Cerithioidea</taxon>
        <taxon>Batillariidae</taxon>
        <taxon>Batillaria</taxon>
    </lineage>
</organism>
<evidence type="ECO:0000313" key="1">
    <source>
        <dbReference type="EMBL" id="KAK7480306.1"/>
    </source>
</evidence>